<feature type="transmembrane region" description="Helical" evidence="1">
    <location>
        <begin position="222"/>
        <end position="244"/>
    </location>
</feature>
<feature type="transmembrane region" description="Helical" evidence="1">
    <location>
        <begin position="256"/>
        <end position="281"/>
    </location>
</feature>
<keyword evidence="1" id="KW-0472">Membrane</keyword>
<organism evidence="3">
    <name type="scientific">Candidatus Methanophaga sp. ANME-1 ERB7</name>
    <dbReference type="NCBI Taxonomy" id="2759913"/>
    <lineage>
        <taxon>Archaea</taxon>
        <taxon>Methanobacteriati</taxon>
        <taxon>Methanobacteriota</taxon>
        <taxon>Stenosarchaea group</taxon>
        <taxon>Methanomicrobia</taxon>
        <taxon>Candidatus Methanophagales</taxon>
        <taxon>Candidatus Methanophagaceae</taxon>
        <taxon>Candidatus Methanophaga</taxon>
    </lineage>
</organism>
<dbReference type="InterPro" id="IPR029044">
    <property type="entry name" value="Nucleotide-diphossugar_trans"/>
</dbReference>
<gene>
    <name evidence="3" type="primary">aglJ</name>
    <name evidence="3" type="ORF">HGIILDEE_00004</name>
</gene>
<dbReference type="InterPro" id="IPR026456">
    <property type="entry name" value="GCTrfase_AglJ"/>
</dbReference>
<evidence type="ECO:0000313" key="3">
    <source>
        <dbReference type="EMBL" id="QNO56716.1"/>
    </source>
</evidence>
<sequence>MKDVCILIPTLNEAETIGEIIADFKRDGFENIFVIDGNSTDSTREIAKRAGVKVEIQRGKGKGTAVRQAFELIDSEIIVMIDGDGTYSPSEVRKLLEPIYNDEADHVIGNRFAYGGAFVRLHRLGNWGLNRVFSVGYGIKLKDILSGYRAFTKAAVNRMALVKAGFEIEAEMAIESVKKGIRIKEVPITYKKRKGESKLNFVRDGSRIAYTLYVLAKTHNPVFYFGIIGFAFITIGIISGSYVVLEWLKGITHVPLTVFTSLMIISGVQFLIFGLLGDLIVTLQKETLAAMRDRDERGK</sequence>
<dbReference type="EMBL" id="MT631666">
    <property type="protein sequence ID" value="QNO56716.1"/>
    <property type="molecule type" value="Genomic_DNA"/>
</dbReference>
<proteinExistence type="predicted"/>
<keyword evidence="3" id="KW-0328">Glycosyltransferase</keyword>
<dbReference type="Pfam" id="PF00535">
    <property type="entry name" value="Glycos_transf_2"/>
    <property type="match status" value="1"/>
</dbReference>
<evidence type="ECO:0000259" key="2">
    <source>
        <dbReference type="Pfam" id="PF00535"/>
    </source>
</evidence>
<dbReference type="EC" id="2.4.1.-" evidence="3"/>
<keyword evidence="1" id="KW-0812">Transmembrane</keyword>
<reference evidence="3" key="1">
    <citation type="submission" date="2020-06" db="EMBL/GenBank/DDBJ databases">
        <title>Unique genomic features of the anaerobic methanotrophic archaea.</title>
        <authorList>
            <person name="Chadwick G.L."/>
            <person name="Skennerton C.T."/>
            <person name="Laso-Perez R."/>
            <person name="Leu A.O."/>
            <person name="Speth D.R."/>
            <person name="Yu H."/>
            <person name="Morgan-Lang C."/>
            <person name="Hatzenpichler R."/>
            <person name="Goudeau D."/>
            <person name="Malmstrom R."/>
            <person name="Brazelton W.J."/>
            <person name="Woyke T."/>
            <person name="Hallam S.J."/>
            <person name="Tyson G.W."/>
            <person name="Wegener G."/>
            <person name="Boetius A."/>
            <person name="Orphan V."/>
        </authorList>
    </citation>
    <scope>NUCLEOTIDE SEQUENCE</scope>
</reference>
<dbReference type="NCBIfam" id="TIGR04182">
    <property type="entry name" value="glyco_TIGR04182"/>
    <property type="match status" value="1"/>
</dbReference>
<feature type="domain" description="Glycosyltransferase 2-like" evidence="2">
    <location>
        <begin position="5"/>
        <end position="159"/>
    </location>
</feature>
<dbReference type="GO" id="GO:0016757">
    <property type="term" value="F:glycosyltransferase activity"/>
    <property type="evidence" value="ECO:0007669"/>
    <property type="project" value="UniProtKB-KW"/>
</dbReference>
<dbReference type="PANTHER" id="PTHR48090">
    <property type="entry name" value="UNDECAPRENYL-PHOSPHATE 4-DEOXY-4-FORMAMIDO-L-ARABINOSE TRANSFERASE-RELATED"/>
    <property type="match status" value="1"/>
</dbReference>
<dbReference type="AlphaFoldDB" id="A0A7G9Z8Y2"/>
<dbReference type="Gene3D" id="3.90.550.10">
    <property type="entry name" value="Spore Coat Polysaccharide Biosynthesis Protein SpsA, Chain A"/>
    <property type="match status" value="1"/>
</dbReference>
<dbReference type="InterPro" id="IPR001173">
    <property type="entry name" value="Glyco_trans_2-like"/>
</dbReference>
<keyword evidence="3" id="KW-0808">Transferase</keyword>
<dbReference type="InterPro" id="IPR050256">
    <property type="entry name" value="Glycosyltransferase_2"/>
</dbReference>
<dbReference type="CDD" id="cd04179">
    <property type="entry name" value="DPM_DPG-synthase_like"/>
    <property type="match status" value="1"/>
</dbReference>
<dbReference type="SUPFAM" id="SSF53448">
    <property type="entry name" value="Nucleotide-diphospho-sugar transferases"/>
    <property type="match status" value="1"/>
</dbReference>
<protein>
    <submittedName>
        <fullName evidence="3">Glycosyltransferase AglJ</fullName>
        <ecNumber evidence="3">2.4.1.-</ecNumber>
    </submittedName>
</protein>
<dbReference type="PANTHER" id="PTHR48090:SF7">
    <property type="entry name" value="RFBJ PROTEIN"/>
    <property type="match status" value="1"/>
</dbReference>
<accession>A0A7G9Z8Y2</accession>
<keyword evidence="1" id="KW-1133">Transmembrane helix</keyword>
<name>A0A7G9Z8Y2_9EURY</name>
<evidence type="ECO:0000256" key="1">
    <source>
        <dbReference type="SAM" id="Phobius"/>
    </source>
</evidence>